<keyword evidence="1" id="KW-0472">Membrane</keyword>
<evidence type="ECO:0008006" key="4">
    <source>
        <dbReference type="Google" id="ProtNLM"/>
    </source>
</evidence>
<dbReference type="EMBL" id="CAJJDN010000025">
    <property type="protein sequence ID" value="CAD8069258.1"/>
    <property type="molecule type" value="Genomic_DNA"/>
</dbReference>
<feature type="transmembrane region" description="Helical" evidence="1">
    <location>
        <begin position="12"/>
        <end position="31"/>
    </location>
</feature>
<evidence type="ECO:0000313" key="2">
    <source>
        <dbReference type="EMBL" id="CAD8069258.1"/>
    </source>
</evidence>
<protein>
    <recommendedName>
        <fullName evidence="4">Transmembrane protein</fullName>
    </recommendedName>
</protein>
<accession>A0A8S1LM13</accession>
<sequence length="273" mass="33453">MKERINKYKYPVSSFMIIVNNIPKFVFLFYMQNKILILKNNTNLKNYEFQYIFFYKFQKWVVVLLNKNIIRRKKKFFANLIFKKLKIFNCLKTKLFNQNHKNKLWKKQLLRFRLFKKIIQTISLPYQKLIPQLIFNLWFRVLVIQNILFQIVEAQSNNMDNLKLLQIQLMNLLNLFYKIWQICSRKCNLFILAEMKLYSCYNQRTSIKEFMDKLKLLVILNFRLILDKNQKEYGKMKQNLKKELLIGIIRMINNQQMILISFIDGVQKRLSNR</sequence>
<dbReference type="Proteomes" id="UP000692954">
    <property type="component" value="Unassembled WGS sequence"/>
</dbReference>
<dbReference type="AlphaFoldDB" id="A0A8S1LM13"/>
<organism evidence="2 3">
    <name type="scientific">Paramecium sonneborni</name>
    <dbReference type="NCBI Taxonomy" id="65129"/>
    <lineage>
        <taxon>Eukaryota</taxon>
        <taxon>Sar</taxon>
        <taxon>Alveolata</taxon>
        <taxon>Ciliophora</taxon>
        <taxon>Intramacronucleata</taxon>
        <taxon>Oligohymenophorea</taxon>
        <taxon>Peniculida</taxon>
        <taxon>Parameciidae</taxon>
        <taxon>Paramecium</taxon>
    </lineage>
</organism>
<evidence type="ECO:0000256" key="1">
    <source>
        <dbReference type="SAM" id="Phobius"/>
    </source>
</evidence>
<comment type="caution">
    <text evidence="2">The sequence shown here is derived from an EMBL/GenBank/DDBJ whole genome shotgun (WGS) entry which is preliminary data.</text>
</comment>
<keyword evidence="1" id="KW-0812">Transmembrane</keyword>
<name>A0A8S1LM13_9CILI</name>
<gene>
    <name evidence="2" type="ORF">PSON_ATCC_30995.1.T0250158</name>
</gene>
<evidence type="ECO:0000313" key="3">
    <source>
        <dbReference type="Proteomes" id="UP000692954"/>
    </source>
</evidence>
<keyword evidence="1" id="KW-1133">Transmembrane helix</keyword>
<proteinExistence type="predicted"/>
<reference evidence="2" key="1">
    <citation type="submission" date="2021-01" db="EMBL/GenBank/DDBJ databases">
        <authorList>
            <consortium name="Genoscope - CEA"/>
            <person name="William W."/>
        </authorList>
    </citation>
    <scope>NUCLEOTIDE SEQUENCE</scope>
</reference>
<keyword evidence="3" id="KW-1185">Reference proteome</keyword>